<feature type="transmembrane region" description="Helical" evidence="1">
    <location>
        <begin position="240"/>
        <end position="257"/>
    </location>
</feature>
<dbReference type="Proteomes" id="UP000007472">
    <property type="component" value="Chromosome"/>
</dbReference>
<feature type="transmembrane region" description="Helical" evidence="1">
    <location>
        <begin position="380"/>
        <end position="399"/>
    </location>
</feature>
<feature type="transmembrane region" description="Helical" evidence="1">
    <location>
        <begin position="354"/>
        <end position="374"/>
    </location>
</feature>
<gene>
    <name evidence="2" type="ordered locus">TEQUI_1279</name>
</gene>
<dbReference type="Pfam" id="PF05940">
    <property type="entry name" value="NnrS"/>
    <property type="match status" value="1"/>
</dbReference>
<protein>
    <submittedName>
        <fullName evidence="2">NnrS protein</fullName>
    </submittedName>
</protein>
<dbReference type="InterPro" id="IPR010266">
    <property type="entry name" value="NnrS"/>
</dbReference>
<feature type="transmembrane region" description="Helical" evidence="1">
    <location>
        <begin position="180"/>
        <end position="197"/>
    </location>
</feature>
<feature type="transmembrane region" description="Helical" evidence="1">
    <location>
        <begin position="93"/>
        <end position="110"/>
    </location>
</feature>
<feature type="transmembrane region" description="Helical" evidence="1">
    <location>
        <begin position="319"/>
        <end position="342"/>
    </location>
</feature>
<keyword evidence="1" id="KW-0812">Transmembrane</keyword>
<organism evidence="2 3">
    <name type="scientific">Taylorella equigenitalis (strain MCE9)</name>
    <dbReference type="NCBI Taxonomy" id="937774"/>
    <lineage>
        <taxon>Bacteria</taxon>
        <taxon>Pseudomonadati</taxon>
        <taxon>Pseudomonadota</taxon>
        <taxon>Betaproteobacteria</taxon>
        <taxon>Burkholderiales</taxon>
        <taxon>Alcaligenaceae</taxon>
        <taxon>Taylorella</taxon>
    </lineage>
</organism>
<feature type="transmembrane region" description="Helical" evidence="1">
    <location>
        <begin position="21"/>
        <end position="46"/>
    </location>
</feature>
<dbReference type="KEGG" id="teq:TEQUI_1279"/>
<evidence type="ECO:0000313" key="3">
    <source>
        <dbReference type="Proteomes" id="UP000007472"/>
    </source>
</evidence>
<evidence type="ECO:0000256" key="1">
    <source>
        <dbReference type="SAM" id="Phobius"/>
    </source>
</evidence>
<sequence length="417" mass="47153">MLINIQNTSESQSDKPSLKALFSLGFRPLYLSAAIWTIVSIILWIYVPASLKGPMTASYWHAHEMLWGFVITIAVAFLLTASATWTGRTPAQGSILMYIVLLWWISRILLVVPSIIAFKIGMITEFSFFALSAYRLWSVLWSTKNKRNYILPFVLLILAFLDLGYLYSVLEGDYLGVSRYVDFGFIGMAYIALLIARRVLPFFASRGASIEIPNHQKSGSMQLSLMVITFMASLLDLHIIAALCLIATGIISIYQLLQWKPHKVIHIPLLWVLYISYFFLGVGLIFSGIYFLLSPSYVALIEGWGSQNDLTFMLSKPAFHLHIIGMGGFAVMIIGMITRTSLGHTGQALRAGKWMVWMYICVLIAFVIRMAGLYPSNVIIAFWHTAALFWIIAFGLFLYRFTPLLTKPRADRFHPKK</sequence>
<feature type="transmembrane region" description="Helical" evidence="1">
    <location>
        <begin position="269"/>
        <end position="293"/>
    </location>
</feature>
<accession>A0A654KIK7</accession>
<reference evidence="2 3" key="1">
    <citation type="journal article" date="2011" name="J. Bacteriol.">
        <title>Genome sequence of Taylorella equigenitalis MCE9, the causative agent of contagious equine metritis.</title>
        <authorList>
            <person name="Hebert L."/>
            <person name="Moumen B."/>
            <person name="Duquesne F."/>
            <person name="Breuil M.F."/>
            <person name="Laugier C."/>
            <person name="Batto J.M."/>
            <person name="Renault P."/>
            <person name="Petry S."/>
        </authorList>
    </citation>
    <scope>NUCLEOTIDE SEQUENCE [LARGE SCALE GENOMIC DNA]</scope>
    <source>
        <strain evidence="2 3">MCE9</strain>
    </source>
</reference>
<feature type="transmembrane region" description="Helical" evidence="1">
    <location>
        <begin position="66"/>
        <end position="86"/>
    </location>
</feature>
<dbReference type="AlphaFoldDB" id="A0A654KIK7"/>
<proteinExistence type="predicted"/>
<keyword evidence="1" id="KW-1133">Transmembrane helix</keyword>
<dbReference type="EMBL" id="CP002456">
    <property type="protein sequence ID" value="ADU92199.1"/>
    <property type="molecule type" value="Genomic_DNA"/>
</dbReference>
<name>A0A654KIK7_TAYEM</name>
<evidence type="ECO:0000313" key="2">
    <source>
        <dbReference type="EMBL" id="ADU92199.1"/>
    </source>
</evidence>
<keyword evidence="1" id="KW-0472">Membrane</keyword>
<feature type="transmembrane region" description="Helical" evidence="1">
    <location>
        <begin position="149"/>
        <end position="168"/>
    </location>
</feature>